<organism evidence="2">
    <name type="scientific">Tanacetum cinerariifolium</name>
    <name type="common">Dalmatian daisy</name>
    <name type="synonym">Chrysanthemum cinerariifolium</name>
    <dbReference type="NCBI Taxonomy" id="118510"/>
    <lineage>
        <taxon>Eukaryota</taxon>
        <taxon>Viridiplantae</taxon>
        <taxon>Streptophyta</taxon>
        <taxon>Embryophyta</taxon>
        <taxon>Tracheophyta</taxon>
        <taxon>Spermatophyta</taxon>
        <taxon>Magnoliopsida</taxon>
        <taxon>eudicotyledons</taxon>
        <taxon>Gunneridae</taxon>
        <taxon>Pentapetalae</taxon>
        <taxon>asterids</taxon>
        <taxon>campanulids</taxon>
        <taxon>Asterales</taxon>
        <taxon>Asteraceae</taxon>
        <taxon>Asteroideae</taxon>
        <taxon>Anthemideae</taxon>
        <taxon>Anthemidinae</taxon>
        <taxon>Tanacetum</taxon>
    </lineage>
</organism>
<feature type="signal peptide" evidence="1">
    <location>
        <begin position="1"/>
        <end position="20"/>
    </location>
</feature>
<dbReference type="AlphaFoldDB" id="A0A699HSX7"/>
<name>A0A699HSX7_TANCI</name>
<reference evidence="2" key="1">
    <citation type="journal article" date="2019" name="Sci. Rep.">
        <title>Draft genome of Tanacetum cinerariifolium, the natural source of mosquito coil.</title>
        <authorList>
            <person name="Yamashiro T."/>
            <person name="Shiraishi A."/>
            <person name="Satake H."/>
            <person name="Nakayama K."/>
        </authorList>
    </citation>
    <scope>NUCLEOTIDE SEQUENCE</scope>
</reference>
<evidence type="ECO:0000313" key="2">
    <source>
        <dbReference type="EMBL" id="GEY72789.1"/>
    </source>
</evidence>
<sequence length="203" mass="23284">MRRTLKILLVITVLVDLSRLQSPFNSRYDLFAPCHVLLSPKLRIHTRIEPLDLELLNSEHYCSRRLNDGIIMLEPIAYSIQSWFSEHDSSRKHPFVRTRKMIKMTLQKEQIRVFKVTRIQVLEIFFSNRVFLEISSSEENFALNSLMRFTKIGSVMLRYGGGGRDVVVVIIEVVAIDVGSGEPDCDVMRSITGVVIEGTEEVS</sequence>
<feature type="chain" id="PRO_5025615775" evidence="1">
    <location>
        <begin position="21"/>
        <end position="203"/>
    </location>
</feature>
<comment type="caution">
    <text evidence="2">The sequence shown here is derived from an EMBL/GenBank/DDBJ whole genome shotgun (WGS) entry which is preliminary data.</text>
</comment>
<evidence type="ECO:0000256" key="1">
    <source>
        <dbReference type="SAM" id="SignalP"/>
    </source>
</evidence>
<protein>
    <submittedName>
        <fullName evidence="2">Uncharacterized protein</fullName>
    </submittedName>
</protein>
<dbReference type="EMBL" id="BKCJ010204004">
    <property type="protein sequence ID" value="GEY72789.1"/>
    <property type="molecule type" value="Genomic_DNA"/>
</dbReference>
<proteinExistence type="predicted"/>
<keyword evidence="1" id="KW-0732">Signal</keyword>
<gene>
    <name evidence="2" type="ORF">Tci_444763</name>
</gene>
<accession>A0A699HSX7</accession>